<evidence type="ECO:0000256" key="1">
    <source>
        <dbReference type="SAM" id="SignalP"/>
    </source>
</evidence>
<keyword evidence="3" id="KW-1185">Reference proteome</keyword>
<dbReference type="AlphaFoldDB" id="A0A8J7IJT2"/>
<dbReference type="EMBL" id="JADCKQ010000009">
    <property type="protein sequence ID" value="MBI1494483.1"/>
    <property type="molecule type" value="Genomic_DNA"/>
</dbReference>
<gene>
    <name evidence="2" type="ORF">H1D41_12620</name>
</gene>
<feature type="chain" id="PRO_5035282177" description="Ig-like domain-containing protein" evidence="1">
    <location>
        <begin position="25"/>
        <end position="134"/>
    </location>
</feature>
<reference evidence="2" key="1">
    <citation type="submission" date="2020-10" db="EMBL/GenBank/DDBJ databases">
        <title>Paenihalocynthiibacter styelae gen. nov., sp. nov., isolated from stalked sea squirt Styela clava.</title>
        <authorList>
            <person name="Kim Y.-O."/>
            <person name="Yoon J.-H."/>
        </authorList>
    </citation>
    <scope>NUCLEOTIDE SEQUENCE</scope>
    <source>
        <strain evidence="2">MYP1-1</strain>
    </source>
</reference>
<organism evidence="2 3">
    <name type="scientific">Halocynthiibacter styelae</name>
    <dbReference type="NCBI Taxonomy" id="2761955"/>
    <lineage>
        <taxon>Bacteria</taxon>
        <taxon>Pseudomonadati</taxon>
        <taxon>Pseudomonadota</taxon>
        <taxon>Alphaproteobacteria</taxon>
        <taxon>Rhodobacterales</taxon>
        <taxon>Paracoccaceae</taxon>
        <taxon>Halocynthiibacter</taxon>
    </lineage>
</organism>
<dbReference type="Proteomes" id="UP000640583">
    <property type="component" value="Unassembled WGS sequence"/>
</dbReference>
<feature type="signal peptide" evidence="1">
    <location>
        <begin position="1"/>
        <end position="24"/>
    </location>
</feature>
<proteinExistence type="predicted"/>
<protein>
    <recommendedName>
        <fullName evidence="4">Ig-like domain-containing protein</fullName>
    </recommendedName>
</protein>
<sequence length="134" mass="14860">MKNMKQICLAAAAALTVSVSAVQAERLTCEFEESAAGGWVPPVMVFDVLESGDVVVADALIMHFNEEPMTSRVRTNNARRLTVTWDLDAQDPSGNRSRMRYSAFIERPSLRASVQITPRGFRAMPRVSGQCRQE</sequence>
<evidence type="ECO:0008006" key="4">
    <source>
        <dbReference type="Google" id="ProtNLM"/>
    </source>
</evidence>
<evidence type="ECO:0000313" key="3">
    <source>
        <dbReference type="Proteomes" id="UP000640583"/>
    </source>
</evidence>
<name>A0A8J7IJT2_9RHOB</name>
<comment type="caution">
    <text evidence="2">The sequence shown here is derived from an EMBL/GenBank/DDBJ whole genome shotgun (WGS) entry which is preliminary data.</text>
</comment>
<accession>A0A8J7IJT2</accession>
<evidence type="ECO:0000313" key="2">
    <source>
        <dbReference type="EMBL" id="MBI1494483.1"/>
    </source>
</evidence>
<keyword evidence="1" id="KW-0732">Signal</keyword>
<dbReference type="RefSeq" id="WP_228849245.1">
    <property type="nucleotide sequence ID" value="NZ_JADCKQ010000009.1"/>
</dbReference>